<reference evidence="3 4" key="2">
    <citation type="submission" date="2020-07" db="EMBL/GenBank/DDBJ databases">
        <title>Genome assembly of wild tea tree DASZ reveals pedigree and selection history of tea varieties.</title>
        <authorList>
            <person name="Zhang W."/>
        </authorList>
    </citation>
    <scope>NUCLEOTIDE SEQUENCE [LARGE SCALE GENOMIC DNA]</scope>
    <source>
        <strain evidence="4">cv. G240</strain>
        <tissue evidence="3">Leaf</tissue>
    </source>
</reference>
<name>A0A7J7HBT8_CAMSI</name>
<dbReference type="AlphaFoldDB" id="A0A7J7HBT8"/>
<dbReference type="InterPro" id="IPR002528">
    <property type="entry name" value="MATE_fam"/>
</dbReference>
<keyword evidence="2" id="KW-0472">Membrane</keyword>
<organism evidence="3 4">
    <name type="scientific">Camellia sinensis</name>
    <name type="common">Tea plant</name>
    <name type="synonym">Thea sinensis</name>
    <dbReference type="NCBI Taxonomy" id="4442"/>
    <lineage>
        <taxon>Eukaryota</taxon>
        <taxon>Viridiplantae</taxon>
        <taxon>Streptophyta</taxon>
        <taxon>Embryophyta</taxon>
        <taxon>Tracheophyta</taxon>
        <taxon>Spermatophyta</taxon>
        <taxon>Magnoliopsida</taxon>
        <taxon>eudicotyledons</taxon>
        <taxon>Gunneridae</taxon>
        <taxon>Pentapetalae</taxon>
        <taxon>asterids</taxon>
        <taxon>Ericales</taxon>
        <taxon>Theaceae</taxon>
        <taxon>Camellia</taxon>
    </lineage>
</organism>
<feature type="transmembrane region" description="Helical" evidence="2">
    <location>
        <begin position="46"/>
        <end position="68"/>
    </location>
</feature>
<feature type="transmembrane region" description="Helical" evidence="2">
    <location>
        <begin position="284"/>
        <end position="305"/>
    </location>
</feature>
<dbReference type="GO" id="GO:0015297">
    <property type="term" value="F:antiporter activity"/>
    <property type="evidence" value="ECO:0007669"/>
    <property type="project" value="InterPro"/>
</dbReference>
<sequence length="320" mass="35841">MLGLQLQASCIIFVFFLIFFSIFWLYSEPILILLHHDPHVSHVAVLYIRFLIPSLVTFGLLHNILRFLQTQSVVMPLVVCLVLPLIGHIGIAYVFVHWTPLGFKGATLSMSISLWIVALMLGVYVLCANRFEPTWHGFPIETFRHVFVNLKLALPSTVMLWGVRGLAVRLRPKESQIRHLSARLADWRKSIHNRPLVITYPSKMQRIGLVRSVLADRTRVSNELGAGNPDRAKKAMGVTLKLSILLALIVVLALAFSHNIWAGFFSDGSTITKEFASLTPFLEVSIMFDSFQGVLSGFVGGHNLWSRMPGSHSLGAYKAL</sequence>
<keyword evidence="2" id="KW-0812">Transmembrane</keyword>
<gene>
    <name evidence="3" type="ORF">HYC85_011734</name>
</gene>
<comment type="similarity">
    <text evidence="1">Belongs to the multi antimicrobial extrusion (MATE) (TC 2.A.66.1) family.</text>
</comment>
<feature type="transmembrane region" description="Helical" evidence="2">
    <location>
        <begin position="108"/>
        <end position="126"/>
    </location>
</feature>
<dbReference type="PANTHER" id="PTHR11206">
    <property type="entry name" value="MULTIDRUG RESISTANCE PROTEIN"/>
    <property type="match status" value="1"/>
</dbReference>
<feature type="transmembrane region" description="Helical" evidence="2">
    <location>
        <begin position="74"/>
        <end position="96"/>
    </location>
</feature>
<proteinExistence type="inferred from homology"/>
<dbReference type="EMBL" id="JACBKZ010000005">
    <property type="protein sequence ID" value="KAF5949741.1"/>
    <property type="molecule type" value="Genomic_DNA"/>
</dbReference>
<dbReference type="Pfam" id="PF01554">
    <property type="entry name" value="MatE"/>
    <property type="match status" value="2"/>
</dbReference>
<dbReference type="Proteomes" id="UP000593564">
    <property type="component" value="Unassembled WGS sequence"/>
</dbReference>
<evidence type="ECO:0000313" key="3">
    <source>
        <dbReference type="EMBL" id="KAF5949741.1"/>
    </source>
</evidence>
<evidence type="ECO:0000256" key="2">
    <source>
        <dbReference type="SAM" id="Phobius"/>
    </source>
</evidence>
<accession>A0A7J7HBT8</accession>
<reference evidence="4" key="1">
    <citation type="journal article" date="2020" name="Nat. Commun.">
        <title>Genome assembly of wild tea tree DASZ reveals pedigree and selection history of tea varieties.</title>
        <authorList>
            <person name="Zhang W."/>
            <person name="Zhang Y."/>
            <person name="Qiu H."/>
            <person name="Guo Y."/>
            <person name="Wan H."/>
            <person name="Zhang X."/>
            <person name="Scossa F."/>
            <person name="Alseekh S."/>
            <person name="Zhang Q."/>
            <person name="Wang P."/>
            <person name="Xu L."/>
            <person name="Schmidt M.H."/>
            <person name="Jia X."/>
            <person name="Li D."/>
            <person name="Zhu A."/>
            <person name="Guo F."/>
            <person name="Chen W."/>
            <person name="Ni D."/>
            <person name="Usadel B."/>
            <person name="Fernie A.R."/>
            <person name="Wen W."/>
        </authorList>
    </citation>
    <scope>NUCLEOTIDE SEQUENCE [LARGE SCALE GENOMIC DNA]</scope>
    <source>
        <strain evidence="4">cv. G240</strain>
    </source>
</reference>
<keyword evidence="2" id="KW-1133">Transmembrane helix</keyword>
<dbReference type="GO" id="GO:0016020">
    <property type="term" value="C:membrane"/>
    <property type="evidence" value="ECO:0007669"/>
    <property type="project" value="InterPro"/>
</dbReference>
<dbReference type="GO" id="GO:0042910">
    <property type="term" value="F:xenobiotic transmembrane transporter activity"/>
    <property type="evidence" value="ECO:0007669"/>
    <property type="project" value="InterPro"/>
</dbReference>
<feature type="transmembrane region" description="Helical" evidence="2">
    <location>
        <begin position="242"/>
        <end position="264"/>
    </location>
</feature>
<feature type="transmembrane region" description="Helical" evidence="2">
    <location>
        <begin position="6"/>
        <end position="26"/>
    </location>
</feature>
<comment type="caution">
    <text evidence="3">The sequence shown here is derived from an EMBL/GenBank/DDBJ whole genome shotgun (WGS) entry which is preliminary data.</text>
</comment>
<evidence type="ECO:0000256" key="1">
    <source>
        <dbReference type="ARBA" id="ARBA00010199"/>
    </source>
</evidence>
<evidence type="ECO:0000313" key="4">
    <source>
        <dbReference type="Proteomes" id="UP000593564"/>
    </source>
</evidence>
<keyword evidence="4" id="KW-1185">Reference proteome</keyword>
<protein>
    <submittedName>
        <fullName evidence="3">Uncharacterized protein</fullName>
    </submittedName>
</protein>